<dbReference type="CDD" id="cd08587">
    <property type="entry name" value="PI-PLCXDc_like"/>
    <property type="match status" value="1"/>
</dbReference>
<dbReference type="GO" id="GO:0008081">
    <property type="term" value="F:phosphoric diester hydrolase activity"/>
    <property type="evidence" value="ECO:0007669"/>
    <property type="project" value="InterPro"/>
</dbReference>
<evidence type="ECO:0000259" key="1">
    <source>
        <dbReference type="SMART" id="SM00148"/>
    </source>
</evidence>
<reference evidence="2" key="2">
    <citation type="journal article" date="2016" name="J. Proteome Res.">
        <title>Screening and Functional Analyses of Nilaparvata lugens Salivary Proteome.</title>
        <authorList>
            <person name="Huang H.J."/>
            <person name="Liu C.W."/>
            <person name="Huang X.H."/>
            <person name="Zhou X."/>
            <person name="Zhuo J.C."/>
            <person name="Zhang C.X."/>
            <person name="Bao Y.Y."/>
        </authorList>
    </citation>
    <scope>NUCLEOTIDE SEQUENCE</scope>
</reference>
<organism evidence="2">
    <name type="scientific">Nilaparvata lugens</name>
    <name type="common">Brown planthopper</name>
    <dbReference type="NCBI Taxonomy" id="108931"/>
    <lineage>
        <taxon>Eukaryota</taxon>
        <taxon>Metazoa</taxon>
        <taxon>Ecdysozoa</taxon>
        <taxon>Arthropoda</taxon>
        <taxon>Hexapoda</taxon>
        <taxon>Insecta</taxon>
        <taxon>Pterygota</taxon>
        <taxon>Neoptera</taxon>
        <taxon>Paraneoptera</taxon>
        <taxon>Hemiptera</taxon>
        <taxon>Auchenorrhyncha</taxon>
        <taxon>Fulgoroidea</taxon>
        <taxon>Delphacidae</taxon>
        <taxon>Delphacinae</taxon>
        <taxon>Nilaparvata</taxon>
    </lineage>
</organism>
<sequence>MDNNVFKRKILNARNWILLVITFLGKNEVSFANTCLKPQLELLVTPPDADLGNNIRIYWSFNRTYDGLWIGLYSDEPKQSSDEFLVANKIQVKELTGFETTGFFEVSDVKNMTYDQQTYLGYTAVAWTVVDGKDRAIVITKLQTYPQWMNHYWEFIKNVPMTDLFIPGTHDTCSYKGDPPQESDAFVKKHWAILKSVPLLDNWSLTQNREIKGQLVSGIRYLDIRVKREDDMYWSCHNSIPMHPLNQIIEQVVEFIVNTEKEIVVFDIHMLVSGIDSNEEKDAFVSYLKQSFTFNNKQLYVPPSKVNQLWKATPELILAEGRVIISFIDPDYQKSNNMDILWPMVFQYWGNKQYVNDLRDYIYATIPTRKASENMLDTLTSVMAELTANLKRIAKDRKNDLSAQSEQHSIEIHSWFMDPAVALQTNVLAVDFFTIYGVARLAFIWNERKYYKSTCDSQQTIADDYYQKVIIP</sequence>
<dbReference type="PANTHER" id="PTHR13593:SF113">
    <property type="entry name" value="SI:DKEY-266F7.9"/>
    <property type="match status" value="1"/>
</dbReference>
<dbReference type="GO" id="GO:0006629">
    <property type="term" value="P:lipid metabolic process"/>
    <property type="evidence" value="ECO:0007669"/>
    <property type="project" value="InterPro"/>
</dbReference>
<dbReference type="Gene3D" id="3.20.20.190">
    <property type="entry name" value="Phosphatidylinositol (PI) phosphodiesterase"/>
    <property type="match status" value="1"/>
</dbReference>
<dbReference type="Pfam" id="PF26146">
    <property type="entry name" value="PI-PLC_X"/>
    <property type="match status" value="1"/>
</dbReference>
<dbReference type="InterPro" id="IPR000909">
    <property type="entry name" value="PLipase_C_PInositol-sp_X_dom"/>
</dbReference>
<dbReference type="EMBL" id="KU365956">
    <property type="protein sequence ID" value="ANJ04672.1"/>
    <property type="molecule type" value="mRNA"/>
</dbReference>
<name>A0A191UR72_NILLU</name>
<dbReference type="OrthoDB" id="1046782at2759"/>
<dbReference type="AlphaFoldDB" id="A0A191UR72"/>
<dbReference type="InterPro" id="IPR051057">
    <property type="entry name" value="PI-PLC_domain"/>
</dbReference>
<dbReference type="SUPFAM" id="SSF51695">
    <property type="entry name" value="PLC-like phosphodiesterases"/>
    <property type="match status" value="1"/>
</dbReference>
<dbReference type="PANTHER" id="PTHR13593">
    <property type="match status" value="1"/>
</dbReference>
<evidence type="ECO:0000313" key="2">
    <source>
        <dbReference type="EMBL" id="ANJ04672.1"/>
    </source>
</evidence>
<dbReference type="InterPro" id="IPR017946">
    <property type="entry name" value="PLC-like_Pdiesterase_TIM-brl"/>
</dbReference>
<dbReference type="PROSITE" id="PS50007">
    <property type="entry name" value="PIPLC_X_DOMAIN"/>
    <property type="match status" value="1"/>
</dbReference>
<proteinExistence type="evidence at transcript level"/>
<dbReference type="SMART" id="SM00148">
    <property type="entry name" value="PLCXc"/>
    <property type="match status" value="1"/>
</dbReference>
<accession>A0A191UR72</accession>
<reference evidence="2" key="1">
    <citation type="submission" date="2015-12" db="EMBL/GenBank/DDBJ databases">
        <authorList>
            <person name="Shamseldin A."/>
            <person name="Moawad H."/>
            <person name="Abd El-Rahim W.M."/>
            <person name="Sadowsky M.J."/>
        </authorList>
    </citation>
    <scope>NUCLEOTIDE SEQUENCE</scope>
</reference>
<feature type="domain" description="Phosphatidylinositol-specific phospholipase C X" evidence="1">
    <location>
        <begin position="155"/>
        <end position="322"/>
    </location>
</feature>
<protein>
    <submittedName>
        <fullName evidence="2">Phosphatidylinositol-specific phospholipase C X domain-containing protein 1</fullName>
    </submittedName>
</protein>